<feature type="domain" description="DUF2059" evidence="2">
    <location>
        <begin position="76"/>
        <end position="134"/>
    </location>
</feature>
<dbReference type="AlphaFoldDB" id="A0A6B2JS69"/>
<evidence type="ECO:0000313" key="3">
    <source>
        <dbReference type="EMBL" id="NDV01068.1"/>
    </source>
</evidence>
<feature type="signal peptide" evidence="1">
    <location>
        <begin position="1"/>
        <end position="20"/>
    </location>
</feature>
<organism evidence="3 4">
    <name type="scientific">Pseudoroseicyclus tamaricis</name>
    <dbReference type="NCBI Taxonomy" id="2705421"/>
    <lineage>
        <taxon>Bacteria</taxon>
        <taxon>Pseudomonadati</taxon>
        <taxon>Pseudomonadota</taxon>
        <taxon>Alphaproteobacteria</taxon>
        <taxon>Rhodobacterales</taxon>
        <taxon>Paracoccaceae</taxon>
        <taxon>Pseudoroseicyclus</taxon>
    </lineage>
</organism>
<dbReference type="Proteomes" id="UP000474757">
    <property type="component" value="Unassembled WGS sequence"/>
</dbReference>
<reference evidence="3 4" key="1">
    <citation type="submission" date="2020-02" db="EMBL/GenBank/DDBJ databases">
        <title>Pseudoroseicyclus tamarix, sp. nov., isolated from offshore sediment of a Tamarix chinensis forest.</title>
        <authorList>
            <person name="Gai Y."/>
        </authorList>
    </citation>
    <scope>NUCLEOTIDE SEQUENCE [LARGE SCALE GENOMIC DNA]</scope>
    <source>
        <strain evidence="3 4">CLL3-39</strain>
    </source>
</reference>
<keyword evidence="4" id="KW-1185">Reference proteome</keyword>
<evidence type="ECO:0000259" key="2">
    <source>
        <dbReference type="Pfam" id="PF09832"/>
    </source>
</evidence>
<protein>
    <submittedName>
        <fullName evidence="3">DUF2059 domain-containing protein</fullName>
    </submittedName>
</protein>
<evidence type="ECO:0000313" key="4">
    <source>
        <dbReference type="Proteomes" id="UP000474757"/>
    </source>
</evidence>
<dbReference type="RefSeq" id="WP_163892311.1">
    <property type="nucleotide sequence ID" value="NZ_JAAFYS010000002.1"/>
</dbReference>
<keyword evidence="1" id="KW-0732">Signal</keyword>
<evidence type="ECO:0000256" key="1">
    <source>
        <dbReference type="SAM" id="SignalP"/>
    </source>
</evidence>
<sequence>MRAIAVLSLAALPVALPAVADEAEVQALVEAMKLPGIIEVMQQEGTAYGASVGETLFPDIASGVWADAVGDIYDLEDMQQTAVANLADALEGEDVGAMLGFFTSEPGATIAELERSAREAMLEEDVEQMAREAAAIAMADETGRHQQLERFVQANDLIEGNVQGGLNGSLNFMLGLASGGGVPTMSEGDILAQVWSQEPEIRRSTRDWTYSFLTLAYEPLEDGELDAYIAFSETEPGQALNDALFSAFDAMYNDLNRELGQAAARYVVGMQL</sequence>
<gene>
    <name evidence="3" type="ORF">GZA08_08810</name>
</gene>
<feature type="chain" id="PRO_5025577343" evidence="1">
    <location>
        <begin position="21"/>
        <end position="272"/>
    </location>
</feature>
<dbReference type="Pfam" id="PF09832">
    <property type="entry name" value="DUF2059"/>
    <property type="match status" value="1"/>
</dbReference>
<dbReference type="InterPro" id="IPR018637">
    <property type="entry name" value="DUF2059"/>
</dbReference>
<comment type="caution">
    <text evidence="3">The sequence shown here is derived from an EMBL/GenBank/DDBJ whole genome shotgun (WGS) entry which is preliminary data.</text>
</comment>
<accession>A0A6B2JS69</accession>
<proteinExistence type="predicted"/>
<name>A0A6B2JS69_9RHOB</name>
<dbReference type="EMBL" id="JAAGAB010000002">
    <property type="protein sequence ID" value="NDV01068.1"/>
    <property type="molecule type" value="Genomic_DNA"/>
</dbReference>